<accession>A0A371G400</accession>
<feature type="domain" description="Integrase catalytic" evidence="1">
    <location>
        <begin position="169"/>
        <end position="262"/>
    </location>
</feature>
<comment type="caution">
    <text evidence="2">The sequence shown here is derived from an EMBL/GenBank/DDBJ whole genome shotgun (WGS) entry which is preliminary data.</text>
</comment>
<sequence>MLLLQEVNIDIRDKKGVENSVVDHLSWIERESDPMPIRDEFSDEQLLHINTPTPWFANICNFLPLEASRLYKEKLKTDAKYYIWDGPYLWRIYNDQVIRRRILDTKIKSIFQFCYVESGGDHYGSTRTARKVLDYEFYWPTIFRDTYQFVSTCKKCQRAGMAISKRHEMPQQPILFCEVFDVWGIYFMGPFPISNGYSYILLVVDYVSRWVEAIATKTNEAKVIVDFLKSNIFYRFGVPKALISDQGSHFCNSAIMGWCIELPQHTTPKQTTKLKYSTRKSRKHCKRWPIPTERTRGDSLRMPYGDTELHTKLHWECLPIGLFSFHDQLILRKEFRVSQKVLLFNSRLKLILGKLRSRWDGPFVITNVNGHQIKLFHEDPALTVGEMESISPMEPAPPDNSPSASLRTPSVFMTCIEDNASFNFDSV</sequence>
<dbReference type="SUPFAM" id="SSF53098">
    <property type="entry name" value="Ribonuclease H-like"/>
    <property type="match status" value="1"/>
</dbReference>
<dbReference type="Pfam" id="PF17921">
    <property type="entry name" value="Integrase_H2C2"/>
    <property type="match status" value="1"/>
</dbReference>
<dbReference type="PANTHER" id="PTHR47266">
    <property type="entry name" value="ENDONUCLEASE-RELATED"/>
    <property type="match status" value="1"/>
</dbReference>
<dbReference type="Gene3D" id="1.10.340.70">
    <property type="match status" value="1"/>
</dbReference>
<evidence type="ECO:0000259" key="1">
    <source>
        <dbReference type="PROSITE" id="PS50994"/>
    </source>
</evidence>
<evidence type="ECO:0000313" key="3">
    <source>
        <dbReference type="Proteomes" id="UP000257109"/>
    </source>
</evidence>
<proteinExistence type="predicted"/>
<reference evidence="2" key="1">
    <citation type="submission" date="2018-05" db="EMBL/GenBank/DDBJ databases">
        <title>Draft genome of Mucuna pruriens seed.</title>
        <authorList>
            <person name="Nnadi N.E."/>
            <person name="Vos R."/>
            <person name="Hasami M.H."/>
            <person name="Devisetty U.K."/>
            <person name="Aguiy J.C."/>
        </authorList>
    </citation>
    <scope>NUCLEOTIDE SEQUENCE [LARGE SCALE GENOMIC DNA]</scope>
    <source>
        <strain evidence="2">JCA_2017</strain>
    </source>
</reference>
<organism evidence="2 3">
    <name type="scientific">Mucuna pruriens</name>
    <name type="common">Velvet bean</name>
    <name type="synonym">Dolichos pruriens</name>
    <dbReference type="NCBI Taxonomy" id="157652"/>
    <lineage>
        <taxon>Eukaryota</taxon>
        <taxon>Viridiplantae</taxon>
        <taxon>Streptophyta</taxon>
        <taxon>Embryophyta</taxon>
        <taxon>Tracheophyta</taxon>
        <taxon>Spermatophyta</taxon>
        <taxon>Magnoliopsida</taxon>
        <taxon>eudicotyledons</taxon>
        <taxon>Gunneridae</taxon>
        <taxon>Pentapetalae</taxon>
        <taxon>rosids</taxon>
        <taxon>fabids</taxon>
        <taxon>Fabales</taxon>
        <taxon>Fabaceae</taxon>
        <taxon>Papilionoideae</taxon>
        <taxon>50 kb inversion clade</taxon>
        <taxon>NPAAA clade</taxon>
        <taxon>indigoferoid/millettioid clade</taxon>
        <taxon>Phaseoleae</taxon>
        <taxon>Mucuna</taxon>
    </lineage>
</organism>
<dbReference type="InterPro" id="IPR041588">
    <property type="entry name" value="Integrase_H2C2"/>
</dbReference>
<dbReference type="InterPro" id="IPR001584">
    <property type="entry name" value="Integrase_cat-core"/>
</dbReference>
<dbReference type="InterPro" id="IPR012337">
    <property type="entry name" value="RNaseH-like_sf"/>
</dbReference>
<dbReference type="InterPro" id="IPR036397">
    <property type="entry name" value="RNaseH_sf"/>
</dbReference>
<dbReference type="GO" id="GO:0015074">
    <property type="term" value="P:DNA integration"/>
    <property type="evidence" value="ECO:0007669"/>
    <property type="project" value="InterPro"/>
</dbReference>
<dbReference type="Pfam" id="PF00665">
    <property type="entry name" value="rve"/>
    <property type="match status" value="1"/>
</dbReference>
<protein>
    <submittedName>
        <fullName evidence="2">Mitochondrial protein</fullName>
    </submittedName>
</protein>
<dbReference type="Gene3D" id="3.30.420.10">
    <property type="entry name" value="Ribonuclease H-like superfamily/Ribonuclease H"/>
    <property type="match status" value="1"/>
</dbReference>
<dbReference type="OrthoDB" id="10055717at2759"/>
<keyword evidence="3" id="KW-1185">Reference proteome</keyword>
<feature type="non-terminal residue" evidence="2">
    <location>
        <position position="1"/>
    </location>
</feature>
<dbReference type="PROSITE" id="PS50994">
    <property type="entry name" value="INTEGRASE"/>
    <property type="match status" value="1"/>
</dbReference>
<dbReference type="InterPro" id="IPR052160">
    <property type="entry name" value="Gypsy_RT_Integrase-like"/>
</dbReference>
<dbReference type="EMBL" id="QJKJ01006844">
    <property type="protein sequence ID" value="RDX85227.1"/>
    <property type="molecule type" value="Genomic_DNA"/>
</dbReference>
<evidence type="ECO:0000313" key="2">
    <source>
        <dbReference type="EMBL" id="RDX85227.1"/>
    </source>
</evidence>
<gene>
    <name evidence="2" type="ORF">CR513_33613</name>
</gene>
<dbReference type="AlphaFoldDB" id="A0A371G400"/>
<dbReference type="Proteomes" id="UP000257109">
    <property type="component" value="Unassembled WGS sequence"/>
</dbReference>
<dbReference type="GO" id="GO:0003676">
    <property type="term" value="F:nucleic acid binding"/>
    <property type="evidence" value="ECO:0007669"/>
    <property type="project" value="InterPro"/>
</dbReference>
<name>A0A371G400_MUCPR</name>